<organism evidence="6 7">
    <name type="scientific">Rhododendron simsii</name>
    <name type="common">Sims's rhododendron</name>
    <dbReference type="NCBI Taxonomy" id="118357"/>
    <lineage>
        <taxon>Eukaryota</taxon>
        <taxon>Viridiplantae</taxon>
        <taxon>Streptophyta</taxon>
        <taxon>Embryophyta</taxon>
        <taxon>Tracheophyta</taxon>
        <taxon>Spermatophyta</taxon>
        <taxon>Magnoliopsida</taxon>
        <taxon>eudicotyledons</taxon>
        <taxon>Gunneridae</taxon>
        <taxon>Pentapetalae</taxon>
        <taxon>asterids</taxon>
        <taxon>Ericales</taxon>
        <taxon>Ericaceae</taxon>
        <taxon>Ericoideae</taxon>
        <taxon>Rhodoreae</taxon>
        <taxon>Rhododendron</taxon>
    </lineage>
</organism>
<dbReference type="Proteomes" id="UP000626092">
    <property type="component" value="Unassembled WGS sequence"/>
</dbReference>
<dbReference type="InterPro" id="IPR011905">
    <property type="entry name" value="GlrX-like_pln_2"/>
</dbReference>
<dbReference type="PROSITE" id="PS51354">
    <property type="entry name" value="GLUTAREDOXIN_2"/>
    <property type="match status" value="1"/>
</dbReference>
<dbReference type="PRINTS" id="PR00160">
    <property type="entry name" value="GLUTAREDOXIN"/>
</dbReference>
<dbReference type="InterPro" id="IPR014025">
    <property type="entry name" value="Glutaredoxin_subgr"/>
</dbReference>
<proteinExistence type="inferred from homology"/>
<protein>
    <recommendedName>
        <fullName evidence="5">Glutaredoxin domain-containing protein</fullName>
    </recommendedName>
</protein>
<evidence type="ECO:0000256" key="2">
    <source>
        <dbReference type="ARBA" id="ARBA00007568"/>
    </source>
</evidence>
<accession>A0A834HE47</accession>
<sequence>MAVMDLVGQRPLVIFSKSNCCICYSITQLFYGFGANPAIYELDQLQNGKQLERELVALGRQPSVPAVFIGGKLVGGSNEIMSLQVKGELKSELLRANMNSPGPQEFPHQLPPDMEARDLIRPTDQLASYENHRYTWPTAQCHQLPLQLLPILKLVKLVNRRICTEIIEKYLHAVAHATIALAEYHQGTLGPQIHHCVRVFGHRSMYIRVRYRKRRENVKGCFLLERS</sequence>
<evidence type="ECO:0000313" key="6">
    <source>
        <dbReference type="EMBL" id="KAF7152344.1"/>
    </source>
</evidence>
<evidence type="ECO:0000256" key="3">
    <source>
        <dbReference type="ARBA" id="ARBA00022490"/>
    </source>
</evidence>
<dbReference type="AlphaFoldDB" id="A0A834HE47"/>
<dbReference type="EMBL" id="WJXA01000001">
    <property type="protein sequence ID" value="KAF7152344.1"/>
    <property type="molecule type" value="Genomic_DNA"/>
</dbReference>
<comment type="similarity">
    <text evidence="2">Belongs to the glutaredoxin family. CC-type subfamily.</text>
</comment>
<comment type="caution">
    <text evidence="6">The sequence shown here is derived from an EMBL/GenBank/DDBJ whole genome shotgun (WGS) entry which is preliminary data.</text>
</comment>
<evidence type="ECO:0000256" key="4">
    <source>
        <dbReference type="ARBA" id="ARBA00023284"/>
    </source>
</evidence>
<dbReference type="InterPro" id="IPR036249">
    <property type="entry name" value="Thioredoxin-like_sf"/>
</dbReference>
<dbReference type="InterPro" id="IPR002109">
    <property type="entry name" value="Glutaredoxin"/>
</dbReference>
<gene>
    <name evidence="6" type="ORF">RHSIM_Rhsim01G0281200</name>
</gene>
<dbReference type="GO" id="GO:0005737">
    <property type="term" value="C:cytoplasm"/>
    <property type="evidence" value="ECO:0007669"/>
    <property type="project" value="UniProtKB-SubCell"/>
</dbReference>
<name>A0A834HE47_RHOSS</name>
<dbReference type="NCBIfam" id="TIGR02189">
    <property type="entry name" value="GlrX-like_plant"/>
    <property type="match status" value="1"/>
</dbReference>
<dbReference type="PANTHER" id="PTHR10168">
    <property type="entry name" value="GLUTAREDOXIN"/>
    <property type="match status" value="1"/>
</dbReference>
<dbReference type="OrthoDB" id="10291930at2759"/>
<keyword evidence="7" id="KW-1185">Reference proteome</keyword>
<feature type="domain" description="Glutaredoxin" evidence="5">
    <location>
        <begin position="13"/>
        <end position="74"/>
    </location>
</feature>
<evidence type="ECO:0000256" key="1">
    <source>
        <dbReference type="ARBA" id="ARBA00004496"/>
    </source>
</evidence>
<evidence type="ECO:0000313" key="7">
    <source>
        <dbReference type="Proteomes" id="UP000626092"/>
    </source>
</evidence>
<reference evidence="6" key="1">
    <citation type="submission" date="2019-11" db="EMBL/GenBank/DDBJ databases">
        <authorList>
            <person name="Liu Y."/>
            <person name="Hou J."/>
            <person name="Li T.-Q."/>
            <person name="Guan C.-H."/>
            <person name="Wu X."/>
            <person name="Wu H.-Z."/>
            <person name="Ling F."/>
            <person name="Zhang R."/>
            <person name="Shi X.-G."/>
            <person name="Ren J.-P."/>
            <person name="Chen E.-F."/>
            <person name="Sun J.-M."/>
        </authorList>
    </citation>
    <scope>NUCLEOTIDE SEQUENCE</scope>
    <source>
        <strain evidence="6">Adult_tree_wgs_1</strain>
        <tissue evidence="6">Leaves</tissue>
    </source>
</reference>
<dbReference type="SUPFAM" id="SSF52833">
    <property type="entry name" value="Thioredoxin-like"/>
    <property type="match status" value="1"/>
</dbReference>
<evidence type="ECO:0000259" key="5">
    <source>
        <dbReference type="Pfam" id="PF00462"/>
    </source>
</evidence>
<dbReference type="Gene3D" id="3.40.30.10">
    <property type="entry name" value="Glutaredoxin"/>
    <property type="match status" value="1"/>
</dbReference>
<comment type="subcellular location">
    <subcellularLocation>
        <location evidence="1">Cytoplasm</location>
    </subcellularLocation>
</comment>
<dbReference type="CDD" id="cd03419">
    <property type="entry name" value="GRX_GRXh_1_2_like"/>
    <property type="match status" value="1"/>
</dbReference>
<keyword evidence="4" id="KW-0676">Redox-active center</keyword>
<dbReference type="Pfam" id="PF00462">
    <property type="entry name" value="Glutaredoxin"/>
    <property type="match status" value="1"/>
</dbReference>
<keyword evidence="3" id="KW-0963">Cytoplasm</keyword>